<feature type="region of interest" description="Disordered" evidence="1">
    <location>
        <begin position="384"/>
        <end position="412"/>
    </location>
</feature>
<dbReference type="GeneID" id="7452445"/>
<accession>B8BV93</accession>
<dbReference type="InParanoid" id="B8BV93"/>
<reference evidence="2 3" key="1">
    <citation type="journal article" date="2004" name="Science">
        <title>The genome of the diatom Thalassiosira pseudonana: ecology, evolution, and metabolism.</title>
        <authorList>
            <person name="Armbrust E.V."/>
            <person name="Berges J.A."/>
            <person name="Bowler C."/>
            <person name="Green B.R."/>
            <person name="Martinez D."/>
            <person name="Putnam N.H."/>
            <person name="Zhou S."/>
            <person name="Allen A.E."/>
            <person name="Apt K.E."/>
            <person name="Bechner M."/>
            <person name="Brzezinski M.A."/>
            <person name="Chaal B.K."/>
            <person name="Chiovitti A."/>
            <person name="Davis A.K."/>
            <person name="Demarest M.S."/>
            <person name="Detter J.C."/>
            <person name="Glavina T."/>
            <person name="Goodstein D."/>
            <person name="Hadi M.Z."/>
            <person name="Hellsten U."/>
            <person name="Hildebrand M."/>
            <person name="Jenkins B.D."/>
            <person name="Jurka J."/>
            <person name="Kapitonov V.V."/>
            <person name="Kroger N."/>
            <person name="Lau W.W."/>
            <person name="Lane T.W."/>
            <person name="Larimer F.W."/>
            <person name="Lippmeier J.C."/>
            <person name="Lucas S."/>
            <person name="Medina M."/>
            <person name="Montsant A."/>
            <person name="Obornik M."/>
            <person name="Parker M.S."/>
            <person name="Palenik B."/>
            <person name="Pazour G.J."/>
            <person name="Richardson P.M."/>
            <person name="Rynearson T.A."/>
            <person name="Saito M.A."/>
            <person name="Schwartz D.C."/>
            <person name="Thamatrakoln K."/>
            <person name="Valentin K."/>
            <person name="Vardi A."/>
            <person name="Wilkerson F.P."/>
            <person name="Rokhsar D.S."/>
        </authorList>
    </citation>
    <scope>NUCLEOTIDE SEQUENCE [LARGE SCALE GENOMIC DNA]</scope>
    <source>
        <strain evidence="2 3">CCMP1335</strain>
    </source>
</reference>
<reference evidence="2 3" key="2">
    <citation type="journal article" date="2008" name="Nature">
        <title>The Phaeodactylum genome reveals the evolutionary history of diatom genomes.</title>
        <authorList>
            <person name="Bowler C."/>
            <person name="Allen A.E."/>
            <person name="Badger J.H."/>
            <person name="Grimwood J."/>
            <person name="Jabbari K."/>
            <person name="Kuo A."/>
            <person name="Maheswari U."/>
            <person name="Martens C."/>
            <person name="Maumus F."/>
            <person name="Otillar R.P."/>
            <person name="Rayko E."/>
            <person name="Salamov A."/>
            <person name="Vandepoele K."/>
            <person name="Beszteri B."/>
            <person name="Gruber A."/>
            <person name="Heijde M."/>
            <person name="Katinka M."/>
            <person name="Mock T."/>
            <person name="Valentin K."/>
            <person name="Verret F."/>
            <person name="Berges J.A."/>
            <person name="Brownlee C."/>
            <person name="Cadoret J.P."/>
            <person name="Chiovitti A."/>
            <person name="Choi C.J."/>
            <person name="Coesel S."/>
            <person name="De Martino A."/>
            <person name="Detter J.C."/>
            <person name="Durkin C."/>
            <person name="Falciatore A."/>
            <person name="Fournet J."/>
            <person name="Haruta M."/>
            <person name="Huysman M.J."/>
            <person name="Jenkins B.D."/>
            <person name="Jiroutova K."/>
            <person name="Jorgensen R.E."/>
            <person name="Joubert Y."/>
            <person name="Kaplan A."/>
            <person name="Kroger N."/>
            <person name="Kroth P.G."/>
            <person name="La Roche J."/>
            <person name="Lindquist E."/>
            <person name="Lommer M."/>
            <person name="Martin-Jezequel V."/>
            <person name="Lopez P.J."/>
            <person name="Lucas S."/>
            <person name="Mangogna M."/>
            <person name="McGinnis K."/>
            <person name="Medlin L.K."/>
            <person name="Montsant A."/>
            <person name="Oudot-Le Secq M.P."/>
            <person name="Napoli C."/>
            <person name="Obornik M."/>
            <person name="Parker M.S."/>
            <person name="Petit J.L."/>
            <person name="Porcel B.M."/>
            <person name="Poulsen N."/>
            <person name="Robison M."/>
            <person name="Rychlewski L."/>
            <person name="Rynearson T.A."/>
            <person name="Schmutz J."/>
            <person name="Shapiro H."/>
            <person name="Siaut M."/>
            <person name="Stanley M."/>
            <person name="Sussman M.R."/>
            <person name="Taylor A.R."/>
            <person name="Vardi A."/>
            <person name="von Dassow P."/>
            <person name="Vyverman W."/>
            <person name="Willis A."/>
            <person name="Wyrwicz L.S."/>
            <person name="Rokhsar D.S."/>
            <person name="Weissenbach J."/>
            <person name="Armbrust E.V."/>
            <person name="Green B.R."/>
            <person name="Van de Peer Y."/>
            <person name="Grigoriev I.V."/>
        </authorList>
    </citation>
    <scope>NUCLEOTIDE SEQUENCE [LARGE SCALE GENOMIC DNA]</scope>
    <source>
        <strain evidence="2 3">CCMP1335</strain>
    </source>
</reference>
<dbReference type="SUPFAM" id="SSF50729">
    <property type="entry name" value="PH domain-like"/>
    <property type="match status" value="1"/>
</dbReference>
<proteinExistence type="predicted"/>
<dbReference type="Gene3D" id="2.30.29.30">
    <property type="entry name" value="Pleckstrin-homology domain (PH domain)/Phosphotyrosine-binding domain (PTB)"/>
    <property type="match status" value="1"/>
</dbReference>
<keyword evidence="3" id="KW-1185">Reference proteome</keyword>
<dbReference type="KEGG" id="tps:THAPSDRAFT_2755"/>
<organism evidence="2 3">
    <name type="scientific">Thalassiosira pseudonana</name>
    <name type="common">Marine diatom</name>
    <name type="synonym">Cyclotella nana</name>
    <dbReference type="NCBI Taxonomy" id="35128"/>
    <lineage>
        <taxon>Eukaryota</taxon>
        <taxon>Sar</taxon>
        <taxon>Stramenopiles</taxon>
        <taxon>Ochrophyta</taxon>
        <taxon>Bacillariophyta</taxon>
        <taxon>Coscinodiscophyceae</taxon>
        <taxon>Thalassiosirophycidae</taxon>
        <taxon>Thalassiosirales</taxon>
        <taxon>Thalassiosiraceae</taxon>
        <taxon>Thalassiosira</taxon>
    </lineage>
</organism>
<name>B8BV93_THAPS</name>
<dbReference type="AlphaFoldDB" id="B8BV93"/>
<evidence type="ECO:0000313" key="2">
    <source>
        <dbReference type="EMBL" id="EED94895.1"/>
    </source>
</evidence>
<dbReference type="HOGENOM" id="CLU_549232_0_0_1"/>
<feature type="compositionally biased region" description="Acidic residues" evidence="1">
    <location>
        <begin position="477"/>
        <end position="497"/>
    </location>
</feature>
<dbReference type="RefSeq" id="XP_002287452.1">
    <property type="nucleotide sequence ID" value="XM_002287416.1"/>
</dbReference>
<dbReference type="InterPro" id="IPR011993">
    <property type="entry name" value="PH-like_dom_sf"/>
</dbReference>
<feature type="region of interest" description="Disordered" evidence="1">
    <location>
        <begin position="468"/>
        <end position="497"/>
    </location>
</feature>
<dbReference type="Proteomes" id="UP000001449">
    <property type="component" value="Chromosome 2"/>
</dbReference>
<protein>
    <recommendedName>
        <fullName evidence="4">PH domain-containing protein</fullName>
    </recommendedName>
</protein>
<dbReference type="PaxDb" id="35128-Thaps2755"/>
<gene>
    <name evidence="2" type="ORF">THAPSDRAFT_2755</name>
</gene>
<dbReference type="EMBL" id="CM000639">
    <property type="protein sequence ID" value="EED94895.1"/>
    <property type="molecule type" value="Genomic_DNA"/>
</dbReference>
<evidence type="ECO:0000256" key="1">
    <source>
        <dbReference type="SAM" id="MobiDB-lite"/>
    </source>
</evidence>
<evidence type="ECO:0008006" key="4">
    <source>
        <dbReference type="Google" id="ProtNLM"/>
    </source>
</evidence>
<sequence length="497" mass="55842">MSSSSSAMTTTRSNNNNATDIPQLCGWFLKEKRDHFKRRGSILPGSGSNRRWFTIEHIPSNDGSSASNDNDDGEHKIELALCYYKRNNDDKERSGWLFLSDVLSLAQDLPGRWIILEHPTRILRIQSPTPAQHRVWYSTLTKSCKNVRKEVASPSPTKYHITEHPFHIRKKSGDRRPSLPYFDGGKALSSVKKKSIEEAKESFKPITPKDELTFLKEINAPTDCESHEVRKTLFKDMQNASTSSMENFPRDIEQKEAVLDQSFLATPRRSFGNFNGRGNVDVLDVRQTTNSIHHHIMASGNEEEKSEVKAFEYAEYSIEEKKGEYYPSKDNTKVLFQEVDRDGVSTNQYSLALDASNSEQSDFDVVEMAMTLLGGSINDTKQDAVLSSKSSEPESSKAIQLLSTSSDEESDSWDDIVRSCSNIGNAGTGKPLHVSTSVLTKNGKASGTLNLAKNPSFSSAYTQHSRSSSYQFHFEKEGDEDIKPDDDFVNDDWDEDS</sequence>
<evidence type="ECO:0000313" key="3">
    <source>
        <dbReference type="Proteomes" id="UP000001449"/>
    </source>
</evidence>
<dbReference type="eggNOG" id="ENOG502R9VM">
    <property type="taxonomic scope" value="Eukaryota"/>
</dbReference>